<dbReference type="GO" id="GO:0034975">
    <property type="term" value="P:protein folding in endoplasmic reticulum"/>
    <property type="evidence" value="ECO:0007669"/>
    <property type="project" value="TreeGrafter"/>
</dbReference>
<evidence type="ECO:0000256" key="4">
    <source>
        <dbReference type="ARBA" id="ARBA00022692"/>
    </source>
</evidence>
<dbReference type="Pfam" id="PF07019">
    <property type="entry name" value="EMC6"/>
    <property type="match status" value="1"/>
</dbReference>
<comment type="subcellular location">
    <subcellularLocation>
        <location evidence="1">Endoplasmic reticulum membrane</location>
        <topology evidence="1">Multi-pass membrane protein</topology>
    </subcellularLocation>
</comment>
<feature type="transmembrane region" description="Helical" evidence="8">
    <location>
        <begin position="82"/>
        <end position="108"/>
    </location>
</feature>
<dbReference type="AlphaFoldDB" id="A0A2U1J4I9"/>
<dbReference type="InterPro" id="IPR008504">
    <property type="entry name" value="Emc6"/>
</dbReference>
<dbReference type="InterPro" id="IPR029008">
    <property type="entry name" value="EMC6-like"/>
</dbReference>
<keyword evidence="10" id="KW-1185">Reference proteome</keyword>
<evidence type="ECO:0000256" key="1">
    <source>
        <dbReference type="ARBA" id="ARBA00004477"/>
    </source>
</evidence>
<dbReference type="EMBL" id="MBFU01000368">
    <property type="protein sequence ID" value="PVZ99970.1"/>
    <property type="molecule type" value="Genomic_DNA"/>
</dbReference>
<organism evidence="9 10">
    <name type="scientific">Smittium angustum</name>
    <dbReference type="NCBI Taxonomy" id="133377"/>
    <lineage>
        <taxon>Eukaryota</taxon>
        <taxon>Fungi</taxon>
        <taxon>Fungi incertae sedis</taxon>
        <taxon>Zoopagomycota</taxon>
        <taxon>Kickxellomycotina</taxon>
        <taxon>Harpellomycetes</taxon>
        <taxon>Harpellales</taxon>
        <taxon>Legeriomycetaceae</taxon>
        <taxon>Smittium</taxon>
    </lineage>
</organism>
<comment type="caution">
    <text evidence="9">The sequence shown here is derived from an EMBL/GenBank/DDBJ whole genome shotgun (WGS) entry which is preliminary data.</text>
</comment>
<evidence type="ECO:0000313" key="9">
    <source>
        <dbReference type="EMBL" id="PVZ99970.1"/>
    </source>
</evidence>
<reference evidence="9 10" key="1">
    <citation type="journal article" date="2018" name="MBio">
        <title>Comparative Genomics Reveals the Core Gene Toolbox for the Fungus-Insect Symbiosis.</title>
        <authorList>
            <person name="Wang Y."/>
            <person name="Stata M."/>
            <person name="Wang W."/>
            <person name="Stajich J.E."/>
            <person name="White M.M."/>
            <person name="Moncalvo J.M."/>
        </authorList>
    </citation>
    <scope>NUCLEOTIDE SEQUENCE [LARGE SCALE GENOMIC DNA]</scope>
    <source>
        <strain evidence="9 10">AUS-126-30</strain>
    </source>
</reference>
<sequence length="109" mass="12101">MSDIKVEKAYYEPIVNINNLTLSNIHTLTIWAAGATAGILGLVGYLGFVFFALCWLAITVAISAIKCRNEPSSHFRGGFKELLIGSIFGSLLTYILVWTLFYGLIYIYD</sequence>
<evidence type="ECO:0000256" key="5">
    <source>
        <dbReference type="ARBA" id="ARBA00022824"/>
    </source>
</evidence>
<evidence type="ECO:0000256" key="7">
    <source>
        <dbReference type="ARBA" id="ARBA00023136"/>
    </source>
</evidence>
<accession>A0A2U1J4I9</accession>
<feature type="transmembrane region" description="Helical" evidence="8">
    <location>
        <begin position="28"/>
        <end position="61"/>
    </location>
</feature>
<protein>
    <recommendedName>
        <fullName evidence="3">ER membrane protein complex subunit 6</fullName>
    </recommendedName>
</protein>
<gene>
    <name evidence="9" type="ORF">BB558_003993</name>
</gene>
<dbReference type="GO" id="GO:0072546">
    <property type="term" value="C:EMC complex"/>
    <property type="evidence" value="ECO:0007669"/>
    <property type="project" value="InterPro"/>
</dbReference>
<keyword evidence="6 8" id="KW-1133">Transmembrane helix</keyword>
<keyword evidence="4 8" id="KW-0812">Transmembrane</keyword>
<name>A0A2U1J4I9_SMIAN</name>
<evidence type="ECO:0000313" key="10">
    <source>
        <dbReference type="Proteomes" id="UP000245591"/>
    </source>
</evidence>
<evidence type="ECO:0000256" key="2">
    <source>
        <dbReference type="ARBA" id="ARBA00009436"/>
    </source>
</evidence>
<evidence type="ECO:0000256" key="3">
    <source>
        <dbReference type="ARBA" id="ARBA00020827"/>
    </source>
</evidence>
<evidence type="ECO:0000256" key="8">
    <source>
        <dbReference type="SAM" id="Phobius"/>
    </source>
</evidence>
<dbReference type="Proteomes" id="UP000245591">
    <property type="component" value="Unassembled WGS sequence"/>
</dbReference>
<keyword evidence="5" id="KW-0256">Endoplasmic reticulum</keyword>
<proteinExistence type="inferred from homology"/>
<evidence type="ECO:0000256" key="6">
    <source>
        <dbReference type="ARBA" id="ARBA00022989"/>
    </source>
</evidence>
<dbReference type="PANTHER" id="PTHR20994:SF0">
    <property type="entry name" value="ER MEMBRANE PROTEIN COMPLEX SUBUNIT 6"/>
    <property type="match status" value="1"/>
</dbReference>
<dbReference type="PANTHER" id="PTHR20994">
    <property type="entry name" value="ER MEMBRANE PROTEIN COMPLEX SUBUNIT 6"/>
    <property type="match status" value="1"/>
</dbReference>
<dbReference type="GO" id="GO:0000045">
    <property type="term" value="P:autophagosome assembly"/>
    <property type="evidence" value="ECO:0007669"/>
    <property type="project" value="TreeGrafter"/>
</dbReference>
<keyword evidence="7 8" id="KW-0472">Membrane</keyword>
<comment type="similarity">
    <text evidence="2">Belongs to the EMC6 family.</text>
</comment>